<gene>
    <name evidence="3" type="primary">dndD</name>
    <name evidence="3" type="ORF">KPL81_05470</name>
</gene>
<dbReference type="InterPro" id="IPR038729">
    <property type="entry name" value="Rad50/SbcC_AAA"/>
</dbReference>
<dbReference type="InterPro" id="IPR017599">
    <property type="entry name" value="DNA_S_DndD"/>
</dbReference>
<accession>A0ABS6ZLH7</accession>
<dbReference type="PANTHER" id="PTHR32114">
    <property type="entry name" value="ABC TRANSPORTER ABCH.3"/>
    <property type="match status" value="1"/>
</dbReference>
<dbReference type="SUPFAM" id="SSF52540">
    <property type="entry name" value="P-loop containing nucleoside triphosphate hydrolases"/>
    <property type="match status" value="1"/>
</dbReference>
<dbReference type="RefSeq" id="WP_219790985.1">
    <property type="nucleotide sequence ID" value="NZ_JAHYCA010000002.1"/>
</dbReference>
<organism evidence="3 4">
    <name type="scientific">Billgrantia antri</name>
    <dbReference type="NCBI Taxonomy" id="2846777"/>
    <lineage>
        <taxon>Bacteria</taxon>
        <taxon>Pseudomonadati</taxon>
        <taxon>Pseudomonadota</taxon>
        <taxon>Gammaproteobacteria</taxon>
        <taxon>Oceanospirillales</taxon>
        <taxon>Halomonadaceae</taxon>
        <taxon>Billgrantia</taxon>
    </lineage>
</organism>
<keyword evidence="1" id="KW-0175">Coiled coil</keyword>
<feature type="coiled-coil region" evidence="1">
    <location>
        <begin position="225"/>
        <end position="291"/>
    </location>
</feature>
<evidence type="ECO:0000313" key="4">
    <source>
        <dbReference type="Proteomes" id="UP000769617"/>
    </source>
</evidence>
<dbReference type="InterPro" id="IPR027417">
    <property type="entry name" value="P-loop_NTPase"/>
</dbReference>
<reference evidence="3 4" key="1">
    <citation type="submission" date="2021-07" db="EMBL/GenBank/DDBJ databases">
        <authorList>
            <person name="So Y."/>
        </authorList>
    </citation>
    <scope>NUCLEOTIDE SEQUENCE [LARGE SCALE GENOMIC DNA]</scope>
    <source>
        <strain evidence="3 4">Y3S6</strain>
    </source>
</reference>
<evidence type="ECO:0000313" key="3">
    <source>
        <dbReference type="EMBL" id="MBW6390608.1"/>
    </source>
</evidence>
<dbReference type="Proteomes" id="UP000769617">
    <property type="component" value="Unassembled WGS sequence"/>
</dbReference>
<protein>
    <submittedName>
        <fullName evidence="3">DNA sulfur modification protein DndD</fullName>
    </submittedName>
</protein>
<dbReference type="Gene3D" id="1.10.287.1490">
    <property type="match status" value="1"/>
</dbReference>
<dbReference type="PANTHER" id="PTHR32114:SF2">
    <property type="entry name" value="ABC TRANSPORTER ABCH.3"/>
    <property type="match status" value="1"/>
</dbReference>
<keyword evidence="4" id="KW-1185">Reference proteome</keyword>
<proteinExistence type="predicted"/>
<dbReference type="EMBL" id="JAHYCA010000002">
    <property type="protein sequence ID" value="MBW6390608.1"/>
    <property type="molecule type" value="Genomic_DNA"/>
</dbReference>
<dbReference type="Gene3D" id="3.40.50.300">
    <property type="entry name" value="P-loop containing nucleotide triphosphate hydrolases"/>
    <property type="match status" value="2"/>
</dbReference>
<comment type="caution">
    <text evidence="3">The sequence shown here is derived from an EMBL/GenBank/DDBJ whole genome shotgun (WGS) entry which is preliminary data.</text>
</comment>
<evidence type="ECO:0000259" key="2">
    <source>
        <dbReference type="Pfam" id="PF13476"/>
    </source>
</evidence>
<dbReference type="NCBIfam" id="TIGR03185">
    <property type="entry name" value="DNA_S_dndD"/>
    <property type="match status" value="1"/>
</dbReference>
<name>A0ABS6ZLH7_9GAMM</name>
<dbReference type="Pfam" id="PF13476">
    <property type="entry name" value="AAA_23"/>
    <property type="match status" value="1"/>
</dbReference>
<evidence type="ECO:0000256" key="1">
    <source>
        <dbReference type="SAM" id="Coils"/>
    </source>
</evidence>
<feature type="coiled-coil region" evidence="1">
    <location>
        <begin position="437"/>
        <end position="482"/>
    </location>
</feature>
<feature type="domain" description="Rad50/SbcC-type AAA" evidence="2">
    <location>
        <begin position="7"/>
        <end position="232"/>
    </location>
</feature>
<sequence>MLIKDLILTDFRVFEGKNHFELSPRKNANHNCPIILFGGLNGAGKTSILLGIRLALYGRHSLGNNISQKRYEAFLLDAIHAPRKGTSPSETASIELTFTYSKLGVTYEYNVKRAWERKGKSVSESLTIFEDGQTIKGLSKEQAQVFLNELIPIGVSDLFFFDGEKIAELAERKGGEILEQSIKKLLGLDIVERLSGDLTVLKRKLAKNSSEKDIQDKITVQKATLDECCKTIEELRQQLNTVSAARAEAETRVTQLQETINERGGHFAATRKQLEEQRDQLLSEREILSSRLIALLSDAAPIALAEKFCVRVEQQIEKDLHTQSTLHANEALELFFVKATENLKGKLDEKTQRLVEKELAALCQSALDSSSNPPTHDLTPSQAGLVFSTISDARRQKNEASQLFNQLERVETHLDELGAALARAPEDSLIATDIENLLTQQQQCGKLEAKLEEIRRLGRVAANKAVEAARQLDKLYEEAAKNSDKQRLFKYIGNTSGLLTDYVNYTAKLKIHELENQFIKCFSKLVRKEDMALHIKINPNTFVVDLLTPEGRRIGKDELSAGEKQIFAISILEALAKTSGRQLPMIVDTPLGRLDSKHRSKLVKAYFPTASHQMIILSTDTEVDKNFYEELMPHIARAYQLQYKPQAGATSVKEGYFWKVSEAK</sequence>